<sequence length="19" mass="2034">MELVEIDGWVSSKLSINGG</sequence>
<dbReference type="AlphaFoldDB" id="A0A4Y7IFP9"/>
<name>A0A4Y7IFP9_PAPSO</name>
<reference evidence="1 2" key="1">
    <citation type="journal article" date="2018" name="Science">
        <title>The opium poppy genome and morphinan production.</title>
        <authorList>
            <person name="Guo L."/>
            <person name="Winzer T."/>
            <person name="Yang X."/>
            <person name="Li Y."/>
            <person name="Ning Z."/>
            <person name="He Z."/>
            <person name="Teodor R."/>
            <person name="Lu Y."/>
            <person name="Bowser T.A."/>
            <person name="Graham I.A."/>
            <person name="Ye K."/>
        </authorList>
    </citation>
    <scope>NUCLEOTIDE SEQUENCE [LARGE SCALE GENOMIC DNA]</scope>
    <source>
        <strain evidence="2">cv. HN1</strain>
        <tissue evidence="1">Leaves</tissue>
    </source>
</reference>
<dbReference type="Proteomes" id="UP000316621">
    <property type="component" value="Chromosome 1"/>
</dbReference>
<keyword evidence="2" id="KW-1185">Reference proteome</keyword>
<organism evidence="1 2">
    <name type="scientific">Papaver somniferum</name>
    <name type="common">Opium poppy</name>
    <dbReference type="NCBI Taxonomy" id="3469"/>
    <lineage>
        <taxon>Eukaryota</taxon>
        <taxon>Viridiplantae</taxon>
        <taxon>Streptophyta</taxon>
        <taxon>Embryophyta</taxon>
        <taxon>Tracheophyta</taxon>
        <taxon>Spermatophyta</taxon>
        <taxon>Magnoliopsida</taxon>
        <taxon>Ranunculales</taxon>
        <taxon>Papaveraceae</taxon>
        <taxon>Papaveroideae</taxon>
        <taxon>Papaver</taxon>
    </lineage>
</organism>
<dbReference type="EMBL" id="CM010715">
    <property type="protein sequence ID" value="RZC46245.1"/>
    <property type="molecule type" value="Genomic_DNA"/>
</dbReference>
<evidence type="ECO:0000313" key="2">
    <source>
        <dbReference type="Proteomes" id="UP000316621"/>
    </source>
</evidence>
<accession>A0A4Y7IFP9</accession>
<proteinExistence type="predicted"/>
<gene>
    <name evidence="1" type="ORF">C5167_039192</name>
</gene>
<protein>
    <submittedName>
        <fullName evidence="1">Uncharacterized protein</fullName>
    </submittedName>
</protein>
<evidence type="ECO:0000313" key="1">
    <source>
        <dbReference type="EMBL" id="RZC46245.1"/>
    </source>
</evidence>